<evidence type="ECO:0000313" key="1">
    <source>
        <dbReference type="EMBL" id="GAI02951.1"/>
    </source>
</evidence>
<reference evidence="1" key="1">
    <citation type="journal article" date="2014" name="Front. Microbiol.">
        <title>High frequency of phylogenetically diverse reductive dehalogenase-homologous genes in deep subseafloor sedimentary metagenomes.</title>
        <authorList>
            <person name="Kawai M."/>
            <person name="Futagami T."/>
            <person name="Toyoda A."/>
            <person name="Takaki Y."/>
            <person name="Nishi S."/>
            <person name="Hori S."/>
            <person name="Arai W."/>
            <person name="Tsubouchi T."/>
            <person name="Morono Y."/>
            <person name="Uchiyama I."/>
            <person name="Ito T."/>
            <person name="Fujiyama A."/>
            <person name="Inagaki F."/>
            <person name="Takami H."/>
        </authorList>
    </citation>
    <scope>NUCLEOTIDE SEQUENCE</scope>
    <source>
        <strain evidence="1">Expedition CK06-06</strain>
    </source>
</reference>
<gene>
    <name evidence="1" type="ORF">S06H3_16763</name>
</gene>
<evidence type="ECO:0008006" key="2">
    <source>
        <dbReference type="Google" id="ProtNLM"/>
    </source>
</evidence>
<accession>X1LAT6</accession>
<dbReference type="EMBL" id="BARV01008323">
    <property type="protein sequence ID" value="GAI02951.1"/>
    <property type="molecule type" value="Genomic_DNA"/>
</dbReference>
<protein>
    <recommendedName>
        <fullName evidence="2">Replication protein</fullName>
    </recommendedName>
</protein>
<name>X1LAT6_9ZZZZ</name>
<organism evidence="1">
    <name type="scientific">marine sediment metagenome</name>
    <dbReference type="NCBI Taxonomy" id="412755"/>
    <lineage>
        <taxon>unclassified sequences</taxon>
        <taxon>metagenomes</taxon>
        <taxon>ecological metagenomes</taxon>
    </lineage>
</organism>
<dbReference type="AlphaFoldDB" id="X1LAT6"/>
<sequence length="159" mass="18188">MGVMEYDSTKPQQPGADNPMAKFVTVTLKHSDCELSEQIAYLRKCFVKLRSSSFFRRKCRGGIWFLQVKKSKRSKQWHAHLHCLIDSDFMDRRTLSGLWEKITKDSMVTDIRLVTDNDKAANEVARYCSASARLAEFGSSDAIEIFYALHGKRISGTWG</sequence>
<proteinExistence type="predicted"/>
<feature type="non-terminal residue" evidence="1">
    <location>
        <position position="159"/>
    </location>
</feature>
<comment type="caution">
    <text evidence="1">The sequence shown here is derived from an EMBL/GenBank/DDBJ whole genome shotgun (WGS) entry which is preliminary data.</text>
</comment>